<evidence type="ECO:0000313" key="3">
    <source>
        <dbReference type="EMBL" id="TXD90521.1"/>
    </source>
</evidence>
<feature type="region of interest" description="Disordered" evidence="1">
    <location>
        <begin position="74"/>
        <end position="95"/>
    </location>
</feature>
<dbReference type="EMBL" id="VORO01000003">
    <property type="protein sequence ID" value="TXD90521.1"/>
    <property type="molecule type" value="Genomic_DNA"/>
</dbReference>
<accession>A0A5C6ZMI8</accession>
<dbReference type="RefSeq" id="WP_147085267.1">
    <property type="nucleotide sequence ID" value="NZ_VORM01000002.1"/>
</dbReference>
<protein>
    <recommendedName>
        <fullName evidence="5">Ribosomal protein L7/L12 C-terminal domain-containing protein</fullName>
    </recommendedName>
</protein>
<dbReference type="AlphaFoldDB" id="A0A5C6ZMI8"/>
<feature type="transmembrane region" description="Helical" evidence="2">
    <location>
        <begin position="106"/>
        <end position="124"/>
    </location>
</feature>
<reference evidence="3 4" key="1">
    <citation type="submission" date="2019-08" db="EMBL/GenBank/DDBJ databases">
        <title>Genomes of Subsaximicrobium wynnwilliamsii strains.</title>
        <authorList>
            <person name="Bowman J.P."/>
        </authorList>
    </citation>
    <scope>NUCLEOTIDE SEQUENCE [LARGE SCALE GENOMIC DNA]</scope>
    <source>
        <strain evidence="3 4">2-80-2</strain>
    </source>
</reference>
<evidence type="ECO:0008006" key="5">
    <source>
        <dbReference type="Google" id="ProtNLM"/>
    </source>
</evidence>
<keyword evidence="2" id="KW-1133">Transmembrane helix</keyword>
<evidence type="ECO:0000256" key="2">
    <source>
        <dbReference type="SAM" id="Phobius"/>
    </source>
</evidence>
<keyword evidence="2" id="KW-0812">Transmembrane</keyword>
<proteinExistence type="predicted"/>
<organism evidence="3 4">
    <name type="scientific">Subsaximicrobium wynnwilliamsii</name>
    <dbReference type="NCBI Taxonomy" id="291179"/>
    <lineage>
        <taxon>Bacteria</taxon>
        <taxon>Pseudomonadati</taxon>
        <taxon>Bacteroidota</taxon>
        <taxon>Flavobacteriia</taxon>
        <taxon>Flavobacteriales</taxon>
        <taxon>Flavobacteriaceae</taxon>
        <taxon>Subsaximicrobium</taxon>
    </lineage>
</organism>
<dbReference type="Gene3D" id="3.30.1390.10">
    <property type="match status" value="1"/>
</dbReference>
<comment type="caution">
    <text evidence="3">The sequence shown here is derived from an EMBL/GenBank/DDBJ whole genome shotgun (WGS) entry which is preliminary data.</text>
</comment>
<keyword evidence="2" id="KW-0472">Membrane</keyword>
<evidence type="ECO:0000313" key="4">
    <source>
        <dbReference type="Proteomes" id="UP000321578"/>
    </source>
</evidence>
<gene>
    <name evidence="3" type="ORF">ESY86_03910</name>
</gene>
<sequence length="125" mass="13988">MENSILLINGSSLEKQKLLQLIKQGRKPEAIKYIKATARVGLKSCKDIVENLAQNPDYYDSYEEDIALATGINEQKDLGHGQNQKTRESKRKGAHVIASNQDQSKALMMVVVAFTIAVVLYFIYS</sequence>
<dbReference type="InterPro" id="IPR014719">
    <property type="entry name" value="Ribosomal_bL12_C/ClpS-like"/>
</dbReference>
<evidence type="ECO:0000256" key="1">
    <source>
        <dbReference type="SAM" id="MobiDB-lite"/>
    </source>
</evidence>
<keyword evidence="4" id="KW-1185">Reference proteome</keyword>
<name>A0A5C6ZMI8_9FLAO</name>
<dbReference type="Proteomes" id="UP000321578">
    <property type="component" value="Unassembled WGS sequence"/>
</dbReference>